<dbReference type="InterPro" id="IPR016158">
    <property type="entry name" value="Cullin_homology"/>
</dbReference>
<dbReference type="SMART" id="SM01013">
    <property type="entry name" value="APC2"/>
    <property type="match status" value="1"/>
</dbReference>
<dbReference type="Gene3D" id="1.10.10.10">
    <property type="entry name" value="Winged helix-like DNA-binding domain superfamily/Winged helix DNA-binding domain"/>
    <property type="match status" value="1"/>
</dbReference>
<dbReference type="GO" id="GO:0070979">
    <property type="term" value="P:protein K11-linked ubiquitination"/>
    <property type="evidence" value="ECO:0007669"/>
    <property type="project" value="TreeGrafter"/>
</dbReference>
<dbReference type="SUPFAM" id="SSF75632">
    <property type="entry name" value="Cullin homology domain"/>
    <property type="match status" value="1"/>
</dbReference>
<dbReference type="SUPFAM" id="SSF46785">
    <property type="entry name" value="Winged helix' DNA-binding domain"/>
    <property type="match status" value="1"/>
</dbReference>
<dbReference type="InterPro" id="IPR057975">
    <property type="entry name" value="TPR_ANAPC2"/>
</dbReference>
<dbReference type="Pfam" id="PF26557">
    <property type="entry name" value="Cullin_AB"/>
    <property type="match status" value="1"/>
</dbReference>
<gene>
    <name evidence="8" type="ORF">K402DRAFT_397914</name>
</gene>
<dbReference type="InterPro" id="IPR036388">
    <property type="entry name" value="WH-like_DNA-bd_sf"/>
</dbReference>
<dbReference type="InterPro" id="IPR059120">
    <property type="entry name" value="Cullin-like_AB"/>
</dbReference>
<organism evidence="8 9">
    <name type="scientific">Aulographum hederae CBS 113979</name>
    <dbReference type="NCBI Taxonomy" id="1176131"/>
    <lineage>
        <taxon>Eukaryota</taxon>
        <taxon>Fungi</taxon>
        <taxon>Dikarya</taxon>
        <taxon>Ascomycota</taxon>
        <taxon>Pezizomycotina</taxon>
        <taxon>Dothideomycetes</taxon>
        <taxon>Pleosporomycetidae</taxon>
        <taxon>Aulographales</taxon>
        <taxon>Aulographaceae</taxon>
    </lineage>
</organism>
<comment type="similarity">
    <text evidence="6">Belongs to the cullin family.</text>
</comment>
<dbReference type="InterPro" id="IPR036390">
    <property type="entry name" value="WH_DNA-bd_sf"/>
</dbReference>
<evidence type="ECO:0000259" key="7">
    <source>
        <dbReference type="PROSITE" id="PS50069"/>
    </source>
</evidence>
<dbReference type="InterPro" id="IPR044554">
    <property type="entry name" value="ANAPC2"/>
</dbReference>
<keyword evidence="5" id="KW-0131">Cell cycle</keyword>
<feature type="domain" description="Cullin family profile" evidence="7">
    <location>
        <begin position="530"/>
        <end position="729"/>
    </location>
</feature>
<dbReference type="PANTHER" id="PTHR45957:SF1">
    <property type="entry name" value="ANAPHASE-PROMOTING COMPLEX SUBUNIT 2"/>
    <property type="match status" value="1"/>
</dbReference>
<keyword evidence="4" id="KW-0833">Ubl conjugation pathway</keyword>
<evidence type="ECO:0000256" key="5">
    <source>
        <dbReference type="ARBA" id="ARBA00023306"/>
    </source>
</evidence>
<evidence type="ECO:0000256" key="6">
    <source>
        <dbReference type="PROSITE-ProRule" id="PRU00330"/>
    </source>
</evidence>
<evidence type="ECO:0000256" key="1">
    <source>
        <dbReference type="ARBA" id="ARBA00016068"/>
    </source>
</evidence>
<name>A0A6G1GMP4_9PEZI</name>
<dbReference type="GO" id="GO:0051301">
    <property type="term" value="P:cell division"/>
    <property type="evidence" value="ECO:0007669"/>
    <property type="project" value="UniProtKB-KW"/>
</dbReference>
<dbReference type="Gene3D" id="3.30.230.130">
    <property type="entry name" value="Cullin, Chain C, Domain 2"/>
    <property type="match status" value="1"/>
</dbReference>
<proteinExistence type="inferred from homology"/>
<dbReference type="EMBL" id="ML977189">
    <property type="protein sequence ID" value="KAF1982029.1"/>
    <property type="molecule type" value="Genomic_DNA"/>
</dbReference>
<dbReference type="PANTHER" id="PTHR45957">
    <property type="entry name" value="ANAPHASE-PROMOTING COMPLEX SUBUNIT 2"/>
    <property type="match status" value="1"/>
</dbReference>
<dbReference type="Pfam" id="PF08672">
    <property type="entry name" value="ANAPC2"/>
    <property type="match status" value="1"/>
</dbReference>
<evidence type="ECO:0000256" key="3">
    <source>
        <dbReference type="ARBA" id="ARBA00022776"/>
    </source>
</evidence>
<accession>A0A6G1GMP4</accession>
<dbReference type="PROSITE" id="PS50069">
    <property type="entry name" value="CULLIN_2"/>
    <property type="match status" value="1"/>
</dbReference>
<evidence type="ECO:0000256" key="4">
    <source>
        <dbReference type="ARBA" id="ARBA00022786"/>
    </source>
</evidence>
<dbReference type="SMART" id="SM00182">
    <property type="entry name" value="CULLIN"/>
    <property type="match status" value="1"/>
</dbReference>
<dbReference type="AlphaFoldDB" id="A0A6G1GMP4"/>
<dbReference type="GO" id="GO:0006511">
    <property type="term" value="P:ubiquitin-dependent protein catabolic process"/>
    <property type="evidence" value="ECO:0007669"/>
    <property type="project" value="InterPro"/>
</dbReference>
<evidence type="ECO:0000313" key="8">
    <source>
        <dbReference type="EMBL" id="KAF1982029.1"/>
    </source>
</evidence>
<dbReference type="OrthoDB" id="5581181at2759"/>
<evidence type="ECO:0000256" key="2">
    <source>
        <dbReference type="ARBA" id="ARBA00022618"/>
    </source>
</evidence>
<reference evidence="8" key="1">
    <citation type="journal article" date="2020" name="Stud. Mycol.">
        <title>101 Dothideomycetes genomes: a test case for predicting lifestyles and emergence of pathogens.</title>
        <authorList>
            <person name="Haridas S."/>
            <person name="Albert R."/>
            <person name="Binder M."/>
            <person name="Bloem J."/>
            <person name="Labutti K."/>
            <person name="Salamov A."/>
            <person name="Andreopoulos B."/>
            <person name="Baker S."/>
            <person name="Barry K."/>
            <person name="Bills G."/>
            <person name="Bluhm B."/>
            <person name="Cannon C."/>
            <person name="Castanera R."/>
            <person name="Culley D."/>
            <person name="Daum C."/>
            <person name="Ezra D."/>
            <person name="Gonzalez J."/>
            <person name="Henrissat B."/>
            <person name="Kuo A."/>
            <person name="Liang C."/>
            <person name="Lipzen A."/>
            <person name="Lutzoni F."/>
            <person name="Magnuson J."/>
            <person name="Mondo S."/>
            <person name="Nolan M."/>
            <person name="Ohm R."/>
            <person name="Pangilinan J."/>
            <person name="Park H.-J."/>
            <person name="Ramirez L."/>
            <person name="Alfaro M."/>
            <person name="Sun H."/>
            <person name="Tritt A."/>
            <person name="Yoshinaga Y."/>
            <person name="Zwiers L.-H."/>
            <person name="Turgeon B."/>
            <person name="Goodwin S."/>
            <person name="Spatafora J."/>
            <person name="Crous P."/>
            <person name="Grigoriev I."/>
        </authorList>
    </citation>
    <scope>NUCLEOTIDE SEQUENCE</scope>
    <source>
        <strain evidence="8">CBS 113979</strain>
    </source>
</reference>
<dbReference type="GO" id="GO:0007091">
    <property type="term" value="P:metaphase/anaphase transition of mitotic cell cycle"/>
    <property type="evidence" value="ECO:0007669"/>
    <property type="project" value="TreeGrafter"/>
</dbReference>
<dbReference type="Proteomes" id="UP000800041">
    <property type="component" value="Unassembled WGS sequence"/>
</dbReference>
<dbReference type="InterPro" id="IPR014786">
    <property type="entry name" value="ANAPC2_C"/>
</dbReference>
<keyword evidence="9" id="KW-1185">Reference proteome</keyword>
<evidence type="ECO:0000313" key="9">
    <source>
        <dbReference type="Proteomes" id="UP000800041"/>
    </source>
</evidence>
<keyword evidence="3" id="KW-0498">Mitosis</keyword>
<dbReference type="Pfam" id="PF25773">
    <property type="entry name" value="TPR_ANAPC2"/>
    <property type="match status" value="1"/>
</dbReference>
<sequence length="850" mass="95945">MAAVRNCDRRAFDAIFPPTSITHTIPTPQATPQLGFAVEGQSFGGFSASSQQDAPDSTAAQVQVKRNIAWSNATQYLSLRNEIHELVEPKVKAPPHVEEAFKYLLVGEGKSFDARDGGLVDWYFEEIKGSFERAVEPLLKAKWAKEFLCADAYDRLLANTRFLHVVKQAYLRPLHEYILPIIQSRKGATGSFLDGDWSSGAEGISSKFERELHDLFLLKIPNGRFSQTLSYIICNAAFDIFRMAGRTPYHGPGSDQREVLKRLRSLLHSLQQVGLGDELAQEAFAHAMSQLMEKFIVSHYMEIDWEGGCSVTRKLREWVQNALAPFVMNLLELIQTDPTTWKTLFSSNIQGWQRTAISKLGMARVPNLFDYVVAWDDSLGAILDIKEYITTPAARGHLVSSFVSQLLRRLLHVGSNTIHILRMYISVIRVFTELEPRGVLLDRVSRPMRKYLKGRDDTARIIVCSLLAEVKDAEGNRIESGPDVLVEIAAEMEKPVLSQGRQHWEMDWDDMNWTPDPVDASIDYRKSKHKDVIGLLLSLYDREDFITELKTVLGEHLLKSEDPDYAKEFRLLELFKLRLGEDKLQACQVMLHDVVESQRLNDLIVKAKAMATGEGDLHLNAQILSSFFWPSLREETFGVPKPVHELQTTFEEGFQATKDMRKLRWLPALGRVEVSLEFEDRQLDLECQTWQASVIYAFQDGKDTLTVAQLEVQLQMDEPLVRNACTFWVGKLVLKESAPDTYTVLETLPTSATDANAAADAAAAAEDEAVVSAVRTQEDLLMENMNVYRQFVLGMLTNGGSMPVGNMHMMLKMAMQEGFPFGVEELKALLGRMVEEGILMRQGDVFGIRQ</sequence>
<keyword evidence="2" id="KW-0132">Cell division</keyword>
<dbReference type="GO" id="GO:0031625">
    <property type="term" value="F:ubiquitin protein ligase binding"/>
    <property type="evidence" value="ECO:0007669"/>
    <property type="project" value="InterPro"/>
</dbReference>
<dbReference type="InterPro" id="IPR036317">
    <property type="entry name" value="Cullin_homology_sf"/>
</dbReference>
<protein>
    <recommendedName>
        <fullName evidence="1">Anaphase-promoting complex subunit 2</fullName>
    </recommendedName>
</protein>
<dbReference type="GO" id="GO:0005680">
    <property type="term" value="C:anaphase-promoting complex"/>
    <property type="evidence" value="ECO:0007669"/>
    <property type="project" value="TreeGrafter"/>
</dbReference>